<keyword evidence="1" id="KW-0732">Signal</keyword>
<protein>
    <submittedName>
        <fullName evidence="3">T9SS type A sorting domain-containing protein</fullName>
    </submittedName>
</protein>
<proteinExistence type="predicted"/>
<comment type="caution">
    <text evidence="3">The sequence shown here is derived from an EMBL/GenBank/DDBJ whole genome shotgun (WGS) entry which is preliminary data.</text>
</comment>
<accession>A0A554VES0</accession>
<keyword evidence="4" id="KW-1185">Reference proteome</keyword>
<gene>
    <name evidence="3" type="ORF">FOF46_22275</name>
</gene>
<sequence>MKKYLMLVCFIGTHSFSQITLEHNDFVSVGDTIVEYYERFPTSTIDVGEPGPNKVWDFSNLKSTARDTLVFVDPQDTPFGEDFPNSNIALYSNNGYYEAWMFMNHSSSKLVGNGSGVFVNEKKRVDIRQETVIKYPLNYQDTSSNTTEEDKIVEKTKKGADSIKRTRVFEHQTVVDSWGDIILPKGTFLSLRLKHVISVTDFFYKKELDQWVLLNQSKKNTCIFYQWWTQDKKVKHPVAQISMDEHHKKPIIAKFLPAKPFLEIMKSVPLQTLKIYPNPAIRSTIIDVGVEVSYISIYSFNGQLIKNIKTNISKTEINVEDFASATYFVVVRDEEGKIIGKGQLIKK</sequence>
<organism evidence="3 4">
    <name type="scientific">Aquimarina algiphila</name>
    <dbReference type="NCBI Taxonomy" id="2047982"/>
    <lineage>
        <taxon>Bacteria</taxon>
        <taxon>Pseudomonadati</taxon>
        <taxon>Bacteroidota</taxon>
        <taxon>Flavobacteriia</taxon>
        <taxon>Flavobacteriales</taxon>
        <taxon>Flavobacteriaceae</taxon>
        <taxon>Aquimarina</taxon>
    </lineage>
</organism>
<dbReference type="Pfam" id="PF18962">
    <property type="entry name" value="Por_Secre_tail"/>
    <property type="match status" value="1"/>
</dbReference>
<dbReference type="EMBL" id="VLNR01000058">
    <property type="protein sequence ID" value="TSE05578.1"/>
    <property type="molecule type" value="Genomic_DNA"/>
</dbReference>
<dbReference type="InterPro" id="IPR026444">
    <property type="entry name" value="Secre_tail"/>
</dbReference>
<dbReference type="AlphaFoldDB" id="A0A554VES0"/>
<dbReference type="Proteomes" id="UP000318833">
    <property type="component" value="Unassembled WGS sequence"/>
</dbReference>
<reference evidence="3 4" key="1">
    <citation type="submission" date="2019-07" db="EMBL/GenBank/DDBJ databases">
        <title>The draft genome sequence of Aquimarina algiphila M91.</title>
        <authorList>
            <person name="Meng X."/>
        </authorList>
    </citation>
    <scope>NUCLEOTIDE SEQUENCE [LARGE SCALE GENOMIC DNA]</scope>
    <source>
        <strain evidence="3 4">M91</strain>
    </source>
</reference>
<dbReference type="OrthoDB" id="1164513at2"/>
<evidence type="ECO:0000256" key="1">
    <source>
        <dbReference type="ARBA" id="ARBA00022729"/>
    </source>
</evidence>
<feature type="domain" description="Secretion system C-terminal sorting" evidence="2">
    <location>
        <begin position="275"/>
        <end position="339"/>
    </location>
</feature>
<dbReference type="NCBIfam" id="TIGR04183">
    <property type="entry name" value="Por_Secre_tail"/>
    <property type="match status" value="1"/>
</dbReference>
<dbReference type="RefSeq" id="WP_143917970.1">
    <property type="nucleotide sequence ID" value="NZ_CANMIK010000063.1"/>
</dbReference>
<evidence type="ECO:0000313" key="3">
    <source>
        <dbReference type="EMBL" id="TSE05578.1"/>
    </source>
</evidence>
<name>A0A554VES0_9FLAO</name>
<evidence type="ECO:0000313" key="4">
    <source>
        <dbReference type="Proteomes" id="UP000318833"/>
    </source>
</evidence>
<evidence type="ECO:0000259" key="2">
    <source>
        <dbReference type="Pfam" id="PF18962"/>
    </source>
</evidence>